<dbReference type="GO" id="GO:0016773">
    <property type="term" value="F:phosphotransferase activity, alcohol group as acceptor"/>
    <property type="evidence" value="ECO:0007669"/>
    <property type="project" value="InterPro"/>
</dbReference>
<dbReference type="PANTHER" id="PTHR43095">
    <property type="entry name" value="SUGAR KINASE"/>
    <property type="match status" value="1"/>
</dbReference>
<dbReference type="PROSITE" id="PS00445">
    <property type="entry name" value="FGGY_KINASES_2"/>
    <property type="match status" value="1"/>
</dbReference>
<dbReference type="InterPro" id="IPR018485">
    <property type="entry name" value="FGGY_C"/>
</dbReference>
<dbReference type="InterPro" id="IPR000577">
    <property type="entry name" value="Carb_kinase_FGGY"/>
</dbReference>
<keyword evidence="2 4" id="KW-0808">Transferase</keyword>
<reference evidence="7 8" key="1">
    <citation type="submission" date="2019-06" db="EMBL/GenBank/DDBJ databases">
        <title>Genome sequence of Rhodobacteraceae bacterium D4M1.</title>
        <authorList>
            <person name="Cao J."/>
        </authorList>
    </citation>
    <scope>NUCLEOTIDE SEQUENCE [LARGE SCALE GENOMIC DNA]</scope>
    <source>
        <strain evidence="7 8">D4M1</strain>
        <plasmid evidence="8">pd4m1a</plasmid>
    </source>
</reference>
<dbReference type="KEGG" id="ppru:FDP22_18295"/>
<evidence type="ECO:0000259" key="6">
    <source>
        <dbReference type="Pfam" id="PF02782"/>
    </source>
</evidence>
<dbReference type="InterPro" id="IPR018483">
    <property type="entry name" value="Carb_kinase_FGGY_CS"/>
</dbReference>
<evidence type="ECO:0000256" key="4">
    <source>
        <dbReference type="RuleBase" id="RU003733"/>
    </source>
</evidence>
<proteinExistence type="inferred from homology"/>
<evidence type="ECO:0000313" key="8">
    <source>
        <dbReference type="Proteomes" id="UP000305888"/>
    </source>
</evidence>
<dbReference type="GO" id="GO:0005975">
    <property type="term" value="P:carbohydrate metabolic process"/>
    <property type="evidence" value="ECO:0007669"/>
    <property type="project" value="InterPro"/>
</dbReference>
<evidence type="ECO:0000259" key="5">
    <source>
        <dbReference type="Pfam" id="PF00370"/>
    </source>
</evidence>
<dbReference type="InterPro" id="IPR050406">
    <property type="entry name" value="FGGY_Carb_Kinase"/>
</dbReference>
<feature type="domain" description="Carbohydrate kinase FGGY N-terminal" evidence="5">
    <location>
        <begin position="16"/>
        <end position="253"/>
    </location>
</feature>
<dbReference type="Gene3D" id="3.30.420.40">
    <property type="match status" value="2"/>
</dbReference>
<sequence>MTADRSAPRPCAPGHVLCLDLGGSSLKAGLFDPDGRQAALAAVPVSFEEDRAGRSEQDPGQWWRALALAVEDLAARPDWPGPPACIAICGFTRTQVFLGRDGRAVRPAISFRDSRALGPAQAALARPDVRAHADAGDLNPFHPLARLLWLAHHEREAWEQVRLVVEPKDYLNLRLTGQAASDPISLHWLARAMAGGAASLAAACGLTPGRLPPVVPAGGIVGRVQPGLPGALGGLAGVPVAQASTDTWTAVAGLGGLRAGRAYCISGTSEVVGLMAATPGRAEGLITMEWGEGLWQIGGPGQNGAALLPWITDLLSPGPAPFAERLERLLAARPCGKPLLFAPWLNGERTPYWDRDLRGAFLGLTPEHGAGDMVRAVMEGVALANRDVLSRAEAAAGQEAGDFRIAGGGARSALWNRIRADMLGRRVVASADAELGLLGCLAVARVALGQAPDFAAAADALPRATESFAPDPARRARADALFRTYREARDALARASHALAAIGREDFSDPSE</sequence>
<dbReference type="RefSeq" id="WP_138573911.1">
    <property type="nucleotide sequence ID" value="NZ_CP040819.1"/>
</dbReference>
<evidence type="ECO:0000256" key="1">
    <source>
        <dbReference type="ARBA" id="ARBA00009156"/>
    </source>
</evidence>
<geneLocation type="plasmid" evidence="8">
    <name>pd4m1a</name>
</geneLocation>
<dbReference type="Proteomes" id="UP000305888">
    <property type="component" value="Plasmid pD4M1A"/>
</dbReference>
<dbReference type="InterPro" id="IPR043129">
    <property type="entry name" value="ATPase_NBD"/>
</dbReference>
<dbReference type="GO" id="GO:0016301">
    <property type="term" value="F:kinase activity"/>
    <property type="evidence" value="ECO:0007669"/>
    <property type="project" value="UniProtKB-KW"/>
</dbReference>
<dbReference type="InterPro" id="IPR018484">
    <property type="entry name" value="FGGY_N"/>
</dbReference>
<evidence type="ECO:0000313" key="7">
    <source>
        <dbReference type="EMBL" id="QDL93837.1"/>
    </source>
</evidence>
<evidence type="ECO:0000256" key="2">
    <source>
        <dbReference type="ARBA" id="ARBA00022679"/>
    </source>
</evidence>
<dbReference type="AlphaFoldDB" id="A0A5B8FIY6"/>
<comment type="similarity">
    <text evidence="1 4">Belongs to the FGGY kinase family.</text>
</comment>
<feature type="domain" description="Carbohydrate kinase FGGY C-terminal" evidence="6">
    <location>
        <begin position="262"/>
        <end position="447"/>
    </location>
</feature>
<gene>
    <name evidence="7" type="ORF">FDP22_18295</name>
</gene>
<dbReference type="Pfam" id="PF02782">
    <property type="entry name" value="FGGY_C"/>
    <property type="match status" value="1"/>
</dbReference>
<dbReference type="EMBL" id="CP040819">
    <property type="protein sequence ID" value="QDL93837.1"/>
    <property type="molecule type" value="Genomic_DNA"/>
</dbReference>
<organism evidence="7 8">
    <name type="scientific">Paroceanicella profunda</name>
    <dbReference type="NCBI Taxonomy" id="2579971"/>
    <lineage>
        <taxon>Bacteria</taxon>
        <taxon>Pseudomonadati</taxon>
        <taxon>Pseudomonadota</taxon>
        <taxon>Alphaproteobacteria</taxon>
        <taxon>Rhodobacterales</taxon>
        <taxon>Paracoccaceae</taxon>
        <taxon>Paroceanicella</taxon>
    </lineage>
</organism>
<accession>A0A5B8FIY6</accession>
<dbReference type="PANTHER" id="PTHR43095:SF6">
    <property type="entry name" value="XYLULOSE KINASE"/>
    <property type="match status" value="1"/>
</dbReference>
<name>A0A5B8FIY6_9RHOB</name>
<evidence type="ECO:0000256" key="3">
    <source>
        <dbReference type="ARBA" id="ARBA00022777"/>
    </source>
</evidence>
<dbReference type="OrthoDB" id="9805576at2"/>
<keyword evidence="7" id="KW-0614">Plasmid</keyword>
<dbReference type="PIRSF" id="PIRSF000538">
    <property type="entry name" value="GlpK"/>
    <property type="match status" value="1"/>
</dbReference>
<keyword evidence="8" id="KW-1185">Reference proteome</keyword>
<dbReference type="SUPFAM" id="SSF53067">
    <property type="entry name" value="Actin-like ATPase domain"/>
    <property type="match status" value="2"/>
</dbReference>
<protein>
    <submittedName>
        <fullName evidence="7">Carbohydrate kinase</fullName>
    </submittedName>
</protein>
<keyword evidence="3 4" id="KW-0418">Kinase</keyword>
<dbReference type="Pfam" id="PF00370">
    <property type="entry name" value="FGGY_N"/>
    <property type="match status" value="1"/>
</dbReference>